<dbReference type="GO" id="GO:0050660">
    <property type="term" value="F:flavin adenine dinucleotide binding"/>
    <property type="evidence" value="ECO:0007669"/>
    <property type="project" value="TreeGrafter"/>
</dbReference>
<dbReference type="RefSeq" id="WP_213946437.1">
    <property type="nucleotide sequence ID" value="NZ_JAHCMY010000014.1"/>
</dbReference>
<dbReference type="GO" id="GO:0004497">
    <property type="term" value="F:monooxygenase activity"/>
    <property type="evidence" value="ECO:0007669"/>
    <property type="project" value="TreeGrafter"/>
</dbReference>
<evidence type="ECO:0000256" key="1">
    <source>
        <dbReference type="ARBA" id="ARBA00023002"/>
    </source>
</evidence>
<dbReference type="EMBL" id="JAHCMY010000014">
    <property type="protein sequence ID" value="MBS9525579.1"/>
    <property type="molecule type" value="Genomic_DNA"/>
</dbReference>
<evidence type="ECO:0000313" key="3">
    <source>
        <dbReference type="Proteomes" id="UP001319104"/>
    </source>
</evidence>
<protein>
    <submittedName>
        <fullName evidence="2">NAD(P)/FAD-dependent oxidoreductase</fullName>
    </submittedName>
</protein>
<dbReference type="Proteomes" id="UP001319104">
    <property type="component" value="Unassembled WGS sequence"/>
</dbReference>
<dbReference type="PANTHER" id="PTHR43539:SF78">
    <property type="entry name" value="FLAVIN-CONTAINING MONOOXYGENASE"/>
    <property type="match status" value="1"/>
</dbReference>
<dbReference type="PANTHER" id="PTHR43539">
    <property type="entry name" value="FLAVIN-BINDING MONOOXYGENASE-LIKE PROTEIN (AFU_ORTHOLOGUE AFUA_4G09220)"/>
    <property type="match status" value="1"/>
</dbReference>
<dbReference type="Gene3D" id="3.50.50.60">
    <property type="entry name" value="FAD/NAD(P)-binding domain"/>
    <property type="match status" value="1"/>
</dbReference>
<dbReference type="Pfam" id="PF13738">
    <property type="entry name" value="Pyr_redox_3"/>
    <property type="match status" value="1"/>
</dbReference>
<reference evidence="2 3" key="1">
    <citation type="submission" date="2021-05" db="EMBL/GenBank/DDBJ databases">
        <authorList>
            <person name="Zhang Z.D."/>
            <person name="Osman G."/>
        </authorList>
    </citation>
    <scope>NUCLEOTIDE SEQUENCE [LARGE SCALE GENOMIC DNA]</scope>
    <source>
        <strain evidence="2 3">KCTC 32217</strain>
    </source>
</reference>
<dbReference type="InterPro" id="IPR036188">
    <property type="entry name" value="FAD/NAD-bd_sf"/>
</dbReference>
<dbReference type="SUPFAM" id="SSF51905">
    <property type="entry name" value="FAD/NAD(P)-binding domain"/>
    <property type="match status" value="2"/>
</dbReference>
<evidence type="ECO:0000313" key="2">
    <source>
        <dbReference type="EMBL" id="MBS9525579.1"/>
    </source>
</evidence>
<keyword evidence="3" id="KW-1185">Reference proteome</keyword>
<accession>A0AAP2CKR9</accession>
<keyword evidence="1" id="KW-0560">Oxidoreductase</keyword>
<comment type="caution">
    <text evidence="2">The sequence shown here is derived from an EMBL/GenBank/DDBJ whole genome shotgun (WGS) entry which is preliminary data.</text>
</comment>
<dbReference type="AlphaFoldDB" id="A0AAP2CKR9"/>
<dbReference type="InterPro" id="IPR050982">
    <property type="entry name" value="Auxin_biosynth/cation_transpt"/>
</dbReference>
<proteinExistence type="predicted"/>
<name>A0AAP2CKR9_9BACT</name>
<sequence length="331" mass="37459">MHKDIIIVGAGHYGIMAAYFLKDKANIVVLERNLQVGDAWRSRFDSMQLFTPSAMASLPSLPMALEAEARPTKDQMGDYLDRYVDHFQLPVYTNHFVSQIRFEDGVFEVVSSNGTFTADQVIMANGNSLNPKKPQWVHDLAIPALHVRKYKNPVSVKGKKVLVSANGNSGAQIAAELSKYFDVTWAKSKRGKASLSILGKNRFWWGNKLNKKDVVDGKENPIFYFDKLASKMKKVKIKPEIEAVTGNEVKFSNGTSDTFDFVIYSDGYSPDFRMIQIEGFDTNVDKIRSQDGQSNIPKMHFLGVPYQRERFPFIAKFQEKDVQNLLQKIKG</sequence>
<dbReference type="PRINTS" id="PR00469">
    <property type="entry name" value="PNDRDTASEII"/>
</dbReference>
<organism evidence="2 3">
    <name type="scientific">Litoribacter ruber</name>
    <dbReference type="NCBI Taxonomy" id="702568"/>
    <lineage>
        <taxon>Bacteria</taxon>
        <taxon>Pseudomonadati</taxon>
        <taxon>Bacteroidota</taxon>
        <taxon>Cytophagia</taxon>
        <taxon>Cytophagales</taxon>
        <taxon>Cyclobacteriaceae</taxon>
        <taxon>Litoribacter</taxon>
    </lineage>
</organism>
<gene>
    <name evidence="2" type="ORF">KI659_16295</name>
</gene>
<dbReference type="PRINTS" id="PR00368">
    <property type="entry name" value="FADPNR"/>
</dbReference>